<keyword evidence="1" id="KW-0175">Coiled coil</keyword>
<proteinExistence type="predicted"/>
<dbReference type="Proteomes" id="UP001334084">
    <property type="component" value="Chromosome 5"/>
</dbReference>
<protein>
    <submittedName>
        <fullName evidence="2">Nucleoporin NUP57</fullName>
    </submittedName>
</protein>
<sequence>MNKENELLLMINNLEMAYNPESPNYKFRFVFYNKVSSPFLRPVDFPEKLWFNALKKDNTLMPVLLKGKEIELRRKNQLDTLSNLNMSYSFLQSRIDELKLKSERIRSKLQSSLVVYRRLVHSVYNKCRARKNNCNLMNDINKINTEIEKEEMEIGDKKKEVVMYLLEIKGNLHKLIKKIDEDLYEHERKIYVFQNINKIT</sequence>
<feature type="coiled-coil region" evidence="1">
    <location>
        <begin position="81"/>
        <end position="108"/>
    </location>
</feature>
<dbReference type="EMBL" id="CP142730">
    <property type="protein sequence ID" value="WUR03650.1"/>
    <property type="molecule type" value="Genomic_DNA"/>
</dbReference>
<dbReference type="KEGG" id="vnx:VNE69_05239"/>
<dbReference type="RefSeq" id="XP_065329795.1">
    <property type="nucleotide sequence ID" value="XM_065473723.1"/>
</dbReference>
<gene>
    <name evidence="2" type="ORF">VNE69_05239</name>
</gene>
<organism evidence="2 3">
    <name type="scientific">Vairimorpha necatrix</name>
    <dbReference type="NCBI Taxonomy" id="6039"/>
    <lineage>
        <taxon>Eukaryota</taxon>
        <taxon>Fungi</taxon>
        <taxon>Fungi incertae sedis</taxon>
        <taxon>Microsporidia</taxon>
        <taxon>Nosematidae</taxon>
        <taxon>Vairimorpha</taxon>
    </lineage>
</organism>
<evidence type="ECO:0000313" key="3">
    <source>
        <dbReference type="Proteomes" id="UP001334084"/>
    </source>
</evidence>
<reference evidence="2" key="1">
    <citation type="journal article" date="2024" name="BMC Genomics">
        <title>Functional annotation of a divergent genome using sequence and structure-based similarity.</title>
        <authorList>
            <person name="Svedberg D."/>
            <person name="Winiger R.R."/>
            <person name="Berg A."/>
            <person name="Sharma H."/>
            <person name="Tellgren-Roth C."/>
            <person name="Debrunner-Vossbrinck B.A."/>
            <person name="Vossbrinck C.R."/>
            <person name="Barandun J."/>
        </authorList>
    </citation>
    <scope>NUCLEOTIDE SEQUENCE</scope>
    <source>
        <strain evidence="2">Illinois isolate</strain>
    </source>
</reference>
<keyword evidence="3" id="KW-1185">Reference proteome</keyword>
<dbReference type="GeneID" id="90541463"/>
<evidence type="ECO:0000313" key="2">
    <source>
        <dbReference type="EMBL" id="WUR03650.1"/>
    </source>
</evidence>
<accession>A0AAX4JCD7</accession>
<name>A0AAX4JCD7_9MICR</name>
<dbReference type="AlphaFoldDB" id="A0AAX4JCD7"/>
<evidence type="ECO:0000256" key="1">
    <source>
        <dbReference type="SAM" id="Coils"/>
    </source>
</evidence>